<keyword evidence="6" id="KW-0902">Two-component regulatory system</keyword>
<dbReference type="FunFam" id="1.10.287.130:FF:000001">
    <property type="entry name" value="Two-component sensor histidine kinase"/>
    <property type="match status" value="1"/>
</dbReference>
<keyword evidence="8" id="KW-0472">Membrane</keyword>
<dbReference type="GO" id="GO:0016036">
    <property type="term" value="P:cellular response to phosphate starvation"/>
    <property type="evidence" value="ECO:0007669"/>
    <property type="project" value="TreeGrafter"/>
</dbReference>
<keyword evidence="8" id="KW-1133">Transmembrane helix</keyword>
<organism evidence="10">
    <name type="scientific">uncultured Woeseiaceae bacterium</name>
    <dbReference type="NCBI Taxonomy" id="1983305"/>
    <lineage>
        <taxon>Bacteria</taxon>
        <taxon>Pseudomonadati</taxon>
        <taxon>Pseudomonadota</taxon>
        <taxon>Gammaproteobacteria</taxon>
        <taxon>Woeseiales</taxon>
        <taxon>Woeseiaceae</taxon>
        <taxon>environmental samples</taxon>
    </lineage>
</organism>
<dbReference type="PROSITE" id="PS50109">
    <property type="entry name" value="HIS_KIN"/>
    <property type="match status" value="1"/>
</dbReference>
<gene>
    <name evidence="10" type="ORF">JTBM06_V1_80001</name>
</gene>
<name>A0A7D9D3D2_9GAMM</name>
<dbReference type="Gene3D" id="1.10.287.130">
    <property type="match status" value="1"/>
</dbReference>
<dbReference type="InterPro" id="IPR036097">
    <property type="entry name" value="HisK_dim/P_sf"/>
</dbReference>
<feature type="non-terminal residue" evidence="10">
    <location>
        <position position="686"/>
    </location>
</feature>
<keyword evidence="5 10" id="KW-0418">Kinase</keyword>
<dbReference type="Pfam" id="PF00512">
    <property type="entry name" value="HisKA"/>
    <property type="match status" value="1"/>
</dbReference>
<feature type="transmembrane region" description="Helical" evidence="8">
    <location>
        <begin position="70"/>
        <end position="90"/>
    </location>
</feature>
<dbReference type="GO" id="GO:0004721">
    <property type="term" value="F:phosphoprotein phosphatase activity"/>
    <property type="evidence" value="ECO:0007669"/>
    <property type="project" value="TreeGrafter"/>
</dbReference>
<dbReference type="GO" id="GO:0005886">
    <property type="term" value="C:plasma membrane"/>
    <property type="evidence" value="ECO:0007669"/>
    <property type="project" value="TreeGrafter"/>
</dbReference>
<dbReference type="AlphaFoldDB" id="A0A7D9D3D2"/>
<sequence length="686" mass="75792">MGLCAKPRHRDTHGRHPYRQAPAQDRGRSQSTAKPGDGAWRRLPPRHRRQLAMLPKTLIKGFDKGRLKRLLAIFFLALAVPTSALIWQAYSQLKWESFHQYRGLAESLTARVDAQLVDMINTADARSFADYTFLNVTGDTRFNFVQRSPLSAYPVTEDLPGVMGYFQVDTDGEFSTPLLPPEGADAEQLGIGIAEYNMRLQLARKIQTVLADNRLLQARPDVGLRRDLNVAPAAPSAGLEAGEKEADETVSLASRSRQLEAEPARDAPMVTTNSVSASLEEAVVGGFRDEISSDKDAVDALEEKRQADPASVAAVYSQQVFDQLKQPRENIAISSGVAGTFEFDDAAGESEAFNERPNAIGKVSDLKLDAELQKKSESLELAQEAQQAAPGRTYTPNRAKRREQIALPESAAPEDRQAIANVSGPTDLRISTFESEIDPLEFSLLDSGHFVLFRNVWREGERYIQGLLVDQNAFVSGAIEKAFYDSPLSTMSSLIVGYQDDVISYYPGPNHSSYPGTAGEMRGALLYSNRLSAPLDSLELIFSINRLPQGPGAAVLGWVSLVLAMVLVGGFLTMYRLGLSQINLARQQQDFVSAVSHELKTPLTSIRMYGEMLKEGWADEAKRQSYYEYIHDESERLTRMISNVLQLAKINRNEPNFDLKSINVGQLMSSIESKIANQVERAGFAL</sequence>
<dbReference type="InterPro" id="IPR050351">
    <property type="entry name" value="BphY/WalK/GraS-like"/>
</dbReference>
<reference evidence="10" key="1">
    <citation type="submission" date="2019-07" db="EMBL/GenBank/DDBJ databases">
        <authorList>
            <person name="Weber M."/>
            <person name="Kostadinov I."/>
            <person name="Kostadinov D I."/>
        </authorList>
    </citation>
    <scope>NUCLEOTIDE SEQUENCE</scope>
    <source>
        <strain evidence="10">Gfbio:sag-sample-m06:053724c1-46a9-4a36-b237-ea2bf867836b</strain>
    </source>
</reference>
<proteinExistence type="predicted"/>
<feature type="domain" description="Histidine kinase" evidence="9">
    <location>
        <begin position="594"/>
        <end position="686"/>
    </location>
</feature>
<dbReference type="EC" id="2.7.13.3" evidence="2"/>
<evidence type="ECO:0000313" key="10">
    <source>
        <dbReference type="EMBL" id="VUX55677.1"/>
    </source>
</evidence>
<keyword evidence="8" id="KW-0812">Transmembrane</keyword>
<evidence type="ECO:0000256" key="4">
    <source>
        <dbReference type="ARBA" id="ARBA00022679"/>
    </source>
</evidence>
<dbReference type="InterPro" id="IPR005467">
    <property type="entry name" value="His_kinase_dom"/>
</dbReference>
<evidence type="ECO:0000256" key="3">
    <source>
        <dbReference type="ARBA" id="ARBA00022553"/>
    </source>
</evidence>
<evidence type="ECO:0000259" key="9">
    <source>
        <dbReference type="PROSITE" id="PS50109"/>
    </source>
</evidence>
<dbReference type="GO" id="GO:0000155">
    <property type="term" value="F:phosphorelay sensor kinase activity"/>
    <property type="evidence" value="ECO:0007669"/>
    <property type="project" value="InterPro"/>
</dbReference>
<evidence type="ECO:0000256" key="5">
    <source>
        <dbReference type="ARBA" id="ARBA00022777"/>
    </source>
</evidence>
<dbReference type="InterPro" id="IPR003661">
    <property type="entry name" value="HisK_dim/P_dom"/>
</dbReference>
<dbReference type="PANTHER" id="PTHR45453">
    <property type="entry name" value="PHOSPHATE REGULON SENSOR PROTEIN PHOR"/>
    <property type="match status" value="1"/>
</dbReference>
<evidence type="ECO:0000256" key="2">
    <source>
        <dbReference type="ARBA" id="ARBA00012438"/>
    </source>
</evidence>
<evidence type="ECO:0000256" key="8">
    <source>
        <dbReference type="SAM" id="Phobius"/>
    </source>
</evidence>
<dbReference type="EMBL" id="LR633967">
    <property type="protein sequence ID" value="VUX55677.1"/>
    <property type="molecule type" value="Genomic_DNA"/>
</dbReference>
<dbReference type="SUPFAM" id="SSF47384">
    <property type="entry name" value="Homodimeric domain of signal transducing histidine kinase"/>
    <property type="match status" value="1"/>
</dbReference>
<comment type="catalytic activity">
    <reaction evidence="1">
        <text>ATP + protein L-histidine = ADP + protein N-phospho-L-histidine.</text>
        <dbReference type="EC" id="2.7.13.3"/>
    </reaction>
</comment>
<dbReference type="PANTHER" id="PTHR45453:SF1">
    <property type="entry name" value="PHOSPHATE REGULON SENSOR PROTEIN PHOR"/>
    <property type="match status" value="1"/>
</dbReference>
<feature type="region of interest" description="Disordered" evidence="7">
    <location>
        <begin position="1"/>
        <end position="42"/>
    </location>
</feature>
<dbReference type="CDD" id="cd00082">
    <property type="entry name" value="HisKA"/>
    <property type="match status" value="1"/>
</dbReference>
<evidence type="ECO:0000256" key="6">
    <source>
        <dbReference type="ARBA" id="ARBA00023012"/>
    </source>
</evidence>
<feature type="transmembrane region" description="Helical" evidence="8">
    <location>
        <begin position="555"/>
        <end position="577"/>
    </location>
</feature>
<evidence type="ECO:0000256" key="1">
    <source>
        <dbReference type="ARBA" id="ARBA00000085"/>
    </source>
</evidence>
<accession>A0A7D9D3D2</accession>
<protein>
    <recommendedName>
        <fullName evidence="2">histidine kinase</fullName>
        <ecNumber evidence="2">2.7.13.3</ecNumber>
    </recommendedName>
</protein>
<keyword evidence="4" id="KW-0808">Transferase</keyword>
<keyword evidence="3" id="KW-0597">Phosphoprotein</keyword>
<evidence type="ECO:0000256" key="7">
    <source>
        <dbReference type="SAM" id="MobiDB-lite"/>
    </source>
</evidence>
<feature type="region of interest" description="Disordered" evidence="7">
    <location>
        <begin position="235"/>
        <end position="272"/>
    </location>
</feature>
<dbReference type="SMART" id="SM00388">
    <property type="entry name" value="HisKA"/>
    <property type="match status" value="1"/>
</dbReference>
<feature type="compositionally biased region" description="Basic residues" evidence="7">
    <location>
        <begin position="1"/>
        <end position="18"/>
    </location>
</feature>